<evidence type="ECO:0000313" key="1">
    <source>
        <dbReference type="EMBL" id="EGV42184.2"/>
    </source>
</evidence>
<protein>
    <submittedName>
        <fullName evidence="1">Uncharacterized protein</fullName>
    </submittedName>
</protein>
<name>G2EHK5_9FLAO</name>
<reference evidence="1 2" key="1">
    <citation type="journal article" date="2008" name="Int. J. Syst. Evol. Microbiol.">
        <title>Bizionia argentinensis sp. nov., isolated from surface marine water in Antarctica.</title>
        <authorList>
            <person name="Bercovich A."/>
            <person name="Vazquez S.C."/>
            <person name="Yankilevich P."/>
            <person name="Coria S.H."/>
            <person name="Foti M."/>
            <person name="Hernandez E."/>
            <person name="Vidal A."/>
            <person name="Ruberto L."/>
            <person name="Melo C."/>
            <person name="Marenssi S."/>
            <person name="Criscuolo M."/>
            <person name="Memoli M."/>
            <person name="Arguelles M."/>
            <person name="Mac Cormack W.P."/>
        </authorList>
    </citation>
    <scope>NUCLEOTIDE SEQUENCE [LARGE SCALE GENOMIC DNA]</scope>
    <source>
        <strain evidence="1 2">JUB59</strain>
    </source>
</reference>
<dbReference type="OrthoDB" id="1454005at2"/>
<dbReference type="Proteomes" id="UP000003730">
    <property type="component" value="Unassembled WGS sequence"/>
</dbReference>
<gene>
    <name evidence="1" type="ORF">BZARG_593</name>
</gene>
<accession>G2EHK5</accession>
<dbReference type="RefSeq" id="WP_123766988.1">
    <property type="nucleotide sequence ID" value="NZ_AFXZ01000067.1"/>
</dbReference>
<keyword evidence="2" id="KW-1185">Reference proteome</keyword>
<comment type="caution">
    <text evidence="1">The sequence shown here is derived from an EMBL/GenBank/DDBJ whole genome shotgun (WGS) entry which is preliminary data.</text>
</comment>
<organism evidence="1 2">
    <name type="scientific">Bizionia argentinensis JUB59</name>
    <dbReference type="NCBI Taxonomy" id="1046627"/>
    <lineage>
        <taxon>Bacteria</taxon>
        <taxon>Pseudomonadati</taxon>
        <taxon>Bacteroidota</taxon>
        <taxon>Flavobacteriia</taxon>
        <taxon>Flavobacteriales</taxon>
        <taxon>Flavobacteriaceae</taxon>
        <taxon>Bizionia</taxon>
    </lineage>
</organism>
<dbReference type="EMBL" id="AFXZ01000067">
    <property type="protein sequence ID" value="EGV42184.2"/>
    <property type="molecule type" value="Genomic_DNA"/>
</dbReference>
<evidence type="ECO:0000313" key="2">
    <source>
        <dbReference type="Proteomes" id="UP000003730"/>
    </source>
</evidence>
<dbReference type="AlphaFoldDB" id="G2EHK5"/>
<sequence>MKTLKITFVAAIFCLTLTGLTIQKDIKTEANPKTSNNDEQVSQKGDFNYAFQVNRHVKKGKDIPAHG</sequence>
<proteinExistence type="predicted"/>